<dbReference type="InterPro" id="IPR000194">
    <property type="entry name" value="ATPase_F1/V1/A1_a/bsu_nucl-bd"/>
</dbReference>
<dbReference type="FunFam" id="2.40.30.20:FF:000001">
    <property type="entry name" value="ATP synthase subunit alpha"/>
    <property type="match status" value="1"/>
</dbReference>
<dbReference type="SUPFAM" id="SSF50615">
    <property type="entry name" value="N-terminal domain of alpha and beta subunits of F1 ATP synthase"/>
    <property type="match status" value="1"/>
</dbReference>
<evidence type="ECO:0000313" key="19">
    <source>
        <dbReference type="Proteomes" id="UP000011686"/>
    </source>
</evidence>
<keyword evidence="12 14" id="KW-0066">ATP synthesis</keyword>
<feature type="site" description="Required for activity" evidence="14">
    <location>
        <position position="373"/>
    </location>
</feature>
<keyword evidence="14" id="KW-1003">Cell membrane</keyword>
<feature type="binding site" evidence="14">
    <location>
        <begin position="169"/>
        <end position="176"/>
    </location>
    <ligand>
        <name>ATP</name>
        <dbReference type="ChEBI" id="CHEBI:30616"/>
    </ligand>
</feature>
<dbReference type="RefSeq" id="WP_015238897.1">
    <property type="nucleotide sequence ID" value="NC_020283.1"/>
</dbReference>
<comment type="subcellular location">
    <subcellularLocation>
        <location evidence="14">Cell membrane</location>
        <topology evidence="14">Peripheral membrane protein</topology>
    </subcellularLocation>
    <subcellularLocation>
        <location evidence="2">Membrane</location>
        <topology evidence="2">Peripheral membrane protein</topology>
    </subcellularLocation>
</comment>
<dbReference type="EMBL" id="CP003804">
    <property type="protein sequence ID" value="AGF47356.1"/>
    <property type="molecule type" value="Genomic_DNA"/>
</dbReference>
<keyword evidence="10 14" id="KW-0472">Membrane</keyword>
<dbReference type="eggNOG" id="COG0056">
    <property type="taxonomic scope" value="Bacteria"/>
</dbReference>
<feature type="domain" description="ATP synthase alpha subunit C-terminal" evidence="16">
    <location>
        <begin position="382"/>
        <end position="507"/>
    </location>
</feature>
<feature type="domain" description="ATPase F1/V1/A1 complex alpha/beta subunit nucleotide-binding" evidence="15">
    <location>
        <begin position="149"/>
        <end position="375"/>
    </location>
</feature>
<evidence type="ECO:0000259" key="15">
    <source>
        <dbReference type="Pfam" id="PF00006"/>
    </source>
</evidence>
<keyword evidence="5 14" id="KW-0547">Nucleotide-binding</keyword>
<dbReference type="CDD" id="cd01132">
    <property type="entry name" value="F1-ATPase_alpha_CD"/>
    <property type="match status" value="1"/>
</dbReference>
<evidence type="ECO:0000256" key="13">
    <source>
        <dbReference type="ARBA" id="ARBA00026013"/>
    </source>
</evidence>
<dbReference type="PROSITE" id="PS00152">
    <property type="entry name" value="ATPASE_ALPHA_BETA"/>
    <property type="match status" value="1"/>
</dbReference>
<dbReference type="HAMAP" id="MF_01346">
    <property type="entry name" value="ATP_synth_alpha_bact"/>
    <property type="match status" value="1"/>
</dbReference>
<dbReference type="NCBIfam" id="NF009884">
    <property type="entry name" value="PRK13343.1"/>
    <property type="match status" value="1"/>
</dbReference>
<dbReference type="InterPro" id="IPR020003">
    <property type="entry name" value="ATPase_a/bsu_AS"/>
</dbReference>
<dbReference type="Pfam" id="PF00006">
    <property type="entry name" value="ATP-synt_ab"/>
    <property type="match status" value="1"/>
</dbReference>
<dbReference type="FunFam" id="1.20.150.20:FF:000001">
    <property type="entry name" value="ATP synthase subunit alpha"/>
    <property type="match status" value="1"/>
</dbReference>
<dbReference type="InterPro" id="IPR033732">
    <property type="entry name" value="ATP_synth_F1_a_nt-bd_dom"/>
</dbReference>
<evidence type="ECO:0000256" key="3">
    <source>
        <dbReference type="ARBA" id="ARBA00008936"/>
    </source>
</evidence>
<dbReference type="CDD" id="cd18116">
    <property type="entry name" value="ATP-synt_F1_alpha_N"/>
    <property type="match status" value="1"/>
</dbReference>
<keyword evidence="8 14" id="KW-1278">Translocase</keyword>
<dbReference type="SUPFAM" id="SSF47917">
    <property type="entry name" value="C-terminal domain of alpha and beta subunits of F1 ATP synthase"/>
    <property type="match status" value="1"/>
</dbReference>
<evidence type="ECO:0000256" key="4">
    <source>
        <dbReference type="ARBA" id="ARBA00022448"/>
    </source>
</evidence>
<dbReference type="GO" id="GO:0005524">
    <property type="term" value="F:ATP binding"/>
    <property type="evidence" value="ECO:0007669"/>
    <property type="project" value="UniProtKB-UniRule"/>
</dbReference>
<sequence>MQLNPSEISEFIKNRIEGMDASISIRTSGTVVSVTDGIARIYGLSDVMQGEMIEFPNNIVGLALNLESDSVGAVILGDYTKISEGDQVRTTGRILEVPVGPELRGRVVNALGEPIDGKGPINASETDVIEKVAPGVIDRYTVSQPMQTGIKSIDSMVPIGRGQRELIIGDRQTGKTSVAIDAIINQKGKNVTCIYVAIGQKASSINNVVRKLEEYGALEYTIIVVATASDSAAMQYIAPYAGCTMGEYFRDRGDDALIVYDDLTKQAWAYRQISLLLRRPPGREAYPGDVFYLHSRLLERASRVRSEYVEKFTNGVVKGKTGSLTALPIIETQAGDVSAFVPTNVISITDGQIFLETDLFNSGVRPAINAGISVSRVGGAAQTKVIKKLSGGIRTDLAQYRELAAFSQFSSDLDDATRRQLERGKRVVEILKQQQYQPFSVWEQSVSLFCVTKGFLDDVDVNRILVFEKLLKDFLKTNFATLINQIEKSSDLSKNDEDALTEAVKEFKQNIVF</sequence>
<dbReference type="PANTHER" id="PTHR48082:SF2">
    <property type="entry name" value="ATP SYNTHASE SUBUNIT ALPHA, MITOCHONDRIAL"/>
    <property type="match status" value="1"/>
</dbReference>
<dbReference type="Gene3D" id="3.40.50.300">
    <property type="entry name" value="P-loop containing nucleotide triphosphate hydrolases"/>
    <property type="match status" value="1"/>
</dbReference>
<dbReference type="Gene3D" id="1.20.150.20">
    <property type="entry name" value="ATP synthase alpha/beta chain, C-terminal domain"/>
    <property type="match status" value="1"/>
</dbReference>
<evidence type="ECO:0000259" key="16">
    <source>
        <dbReference type="Pfam" id="PF00306"/>
    </source>
</evidence>
<evidence type="ECO:0000256" key="1">
    <source>
        <dbReference type="ARBA" id="ARBA00003784"/>
    </source>
</evidence>
<proteinExistence type="inferred from homology"/>
<dbReference type="InterPro" id="IPR038376">
    <property type="entry name" value="ATP_synth_asu_C_sf"/>
</dbReference>
<evidence type="ECO:0000256" key="10">
    <source>
        <dbReference type="ARBA" id="ARBA00023136"/>
    </source>
</evidence>
<dbReference type="SUPFAM" id="SSF52540">
    <property type="entry name" value="P-loop containing nucleoside triphosphate hydrolases"/>
    <property type="match status" value="1"/>
</dbReference>
<dbReference type="Pfam" id="PF02874">
    <property type="entry name" value="ATP-synt_ab_N"/>
    <property type="match status" value="1"/>
</dbReference>
<comment type="subunit">
    <text evidence="13">F-type ATPases have 2 components, CF(1) - the catalytic core - and CF(0) - the membrane proton channel. CF(1) has five subunits: alpha(3), beta(3), gamma(1), delta(1), epsilon(1). CF(0) has four main subunits: a(1), b(1), b'(1) and c(9-12).</text>
</comment>
<comment type="similarity">
    <text evidence="3 14">Belongs to the ATPase alpha/beta chains family.</text>
</comment>
<dbReference type="GO" id="GO:0045259">
    <property type="term" value="C:proton-transporting ATP synthase complex"/>
    <property type="evidence" value="ECO:0007669"/>
    <property type="project" value="UniProtKB-KW"/>
</dbReference>
<dbReference type="STRING" id="1208918.CDEE_0270"/>
<dbReference type="InterPro" id="IPR004100">
    <property type="entry name" value="ATPase_F1/V1/A1_a/bsu_N"/>
</dbReference>
<keyword evidence="11 14" id="KW-0139">CF(1)</keyword>
<dbReference type="HOGENOM" id="CLU_010091_2_1_4"/>
<organism evidence="18 19">
    <name type="scientific">Candidatus Kinetoplastidibacterium crithidiae TCC036E</name>
    <dbReference type="NCBI Taxonomy" id="1208918"/>
    <lineage>
        <taxon>Bacteria</taxon>
        <taxon>Pseudomonadati</taxon>
        <taxon>Pseudomonadota</taxon>
        <taxon>Betaproteobacteria</taxon>
        <taxon>Candidatus Kinetoplastidibacterium</taxon>
    </lineage>
</organism>
<dbReference type="FunFam" id="3.40.50.300:FF:000002">
    <property type="entry name" value="ATP synthase subunit alpha"/>
    <property type="match status" value="1"/>
</dbReference>
<comment type="catalytic activity">
    <reaction evidence="14">
        <text>ATP + H2O + 4 H(+)(in) = ADP + phosphate + 5 H(+)(out)</text>
        <dbReference type="Rhea" id="RHEA:57720"/>
        <dbReference type="ChEBI" id="CHEBI:15377"/>
        <dbReference type="ChEBI" id="CHEBI:15378"/>
        <dbReference type="ChEBI" id="CHEBI:30616"/>
        <dbReference type="ChEBI" id="CHEBI:43474"/>
        <dbReference type="ChEBI" id="CHEBI:456216"/>
        <dbReference type="EC" id="7.1.2.2"/>
    </reaction>
</comment>
<name>M1LTD0_9PROT</name>
<keyword evidence="4 14" id="KW-0813">Transport</keyword>
<feature type="domain" description="ATPase F1/V1/A1 complex alpha/beta subunit N-terminal" evidence="17">
    <location>
        <begin position="26"/>
        <end position="92"/>
    </location>
</feature>
<keyword evidence="6 14" id="KW-0375">Hydrogen ion transport</keyword>
<dbReference type="InterPro" id="IPR000793">
    <property type="entry name" value="ATP_synth_asu_C"/>
</dbReference>
<evidence type="ECO:0000256" key="7">
    <source>
        <dbReference type="ARBA" id="ARBA00022840"/>
    </source>
</evidence>
<keyword evidence="7 14" id="KW-0067">ATP-binding</keyword>
<gene>
    <name evidence="14" type="primary">atpA</name>
    <name evidence="18" type="ORF">CDEE_0270</name>
</gene>
<keyword evidence="9 14" id="KW-0406">Ion transport</keyword>
<dbReference type="InterPro" id="IPR036121">
    <property type="entry name" value="ATPase_F1/V1/A1_a/bsu_N_sf"/>
</dbReference>
<dbReference type="EC" id="7.1.2.2" evidence="14"/>
<dbReference type="InterPro" id="IPR027417">
    <property type="entry name" value="P-loop_NTPase"/>
</dbReference>
<dbReference type="Proteomes" id="UP000011686">
    <property type="component" value="Chromosome"/>
</dbReference>
<evidence type="ECO:0000256" key="8">
    <source>
        <dbReference type="ARBA" id="ARBA00022967"/>
    </source>
</evidence>
<dbReference type="GO" id="GO:0005886">
    <property type="term" value="C:plasma membrane"/>
    <property type="evidence" value="ECO:0007669"/>
    <property type="project" value="UniProtKB-SubCell"/>
</dbReference>
<dbReference type="InterPro" id="IPR023366">
    <property type="entry name" value="ATP_synth_asu-like_sf"/>
</dbReference>
<reference evidence="18 19" key="1">
    <citation type="journal article" date="2013" name="Genome Biol. Evol.">
        <title>Genome evolution and phylogenomic analysis of candidatus kinetoplastibacterium, the betaproteobacterial endosymbionts of strigomonas and angomonas.</title>
        <authorList>
            <person name="Alves J.M."/>
            <person name="Serrano M.G."/>
            <person name="Maia da Silva F."/>
            <person name="Voegtly L.J."/>
            <person name="Matveyev A.V."/>
            <person name="Teixeira M.M."/>
            <person name="Camargo E.P."/>
            <person name="Buck G.A."/>
        </authorList>
    </citation>
    <scope>NUCLEOTIDE SEQUENCE [LARGE SCALE GENOMIC DNA]</scope>
    <source>
        <strain evidence="18 19">TCC036E</strain>
    </source>
</reference>
<evidence type="ECO:0000256" key="9">
    <source>
        <dbReference type="ARBA" id="ARBA00023065"/>
    </source>
</evidence>
<dbReference type="Gene3D" id="2.40.30.20">
    <property type="match status" value="1"/>
</dbReference>
<dbReference type="GO" id="GO:0043531">
    <property type="term" value="F:ADP binding"/>
    <property type="evidence" value="ECO:0007669"/>
    <property type="project" value="TreeGrafter"/>
</dbReference>
<comment type="function">
    <text evidence="1 14">Produces ATP from ADP in the presence of a proton gradient across the membrane. The alpha chain is a regulatory subunit.</text>
</comment>
<evidence type="ECO:0000256" key="6">
    <source>
        <dbReference type="ARBA" id="ARBA00022781"/>
    </source>
</evidence>
<evidence type="ECO:0000259" key="17">
    <source>
        <dbReference type="Pfam" id="PF02874"/>
    </source>
</evidence>
<evidence type="ECO:0000256" key="11">
    <source>
        <dbReference type="ARBA" id="ARBA00023196"/>
    </source>
</evidence>
<evidence type="ECO:0000313" key="18">
    <source>
        <dbReference type="EMBL" id="AGF47356.1"/>
    </source>
</evidence>
<protein>
    <recommendedName>
        <fullName evidence="14">ATP synthase subunit alpha</fullName>
        <ecNumber evidence="14">7.1.2.2</ecNumber>
    </recommendedName>
    <alternativeName>
        <fullName evidence="14">ATP synthase F1 sector subunit alpha</fullName>
    </alternativeName>
    <alternativeName>
        <fullName evidence="14">F-ATPase subunit alpha</fullName>
    </alternativeName>
</protein>
<dbReference type="GO" id="GO:0046933">
    <property type="term" value="F:proton-transporting ATP synthase activity, rotational mechanism"/>
    <property type="evidence" value="ECO:0007669"/>
    <property type="project" value="UniProtKB-UniRule"/>
</dbReference>
<evidence type="ECO:0000256" key="12">
    <source>
        <dbReference type="ARBA" id="ARBA00023310"/>
    </source>
</evidence>
<dbReference type="Pfam" id="PF00306">
    <property type="entry name" value="ATP-synt_ab_C"/>
    <property type="match status" value="1"/>
</dbReference>
<keyword evidence="19" id="KW-1185">Reference proteome</keyword>
<accession>M1LTD0</accession>
<keyword evidence="18" id="KW-0378">Hydrolase</keyword>
<dbReference type="AlphaFoldDB" id="M1LTD0"/>
<evidence type="ECO:0000256" key="5">
    <source>
        <dbReference type="ARBA" id="ARBA00022741"/>
    </source>
</evidence>
<evidence type="ECO:0000256" key="14">
    <source>
        <dbReference type="HAMAP-Rule" id="MF_01346"/>
    </source>
</evidence>
<dbReference type="PANTHER" id="PTHR48082">
    <property type="entry name" value="ATP SYNTHASE SUBUNIT ALPHA, MITOCHONDRIAL"/>
    <property type="match status" value="1"/>
</dbReference>
<evidence type="ECO:0000256" key="2">
    <source>
        <dbReference type="ARBA" id="ARBA00004170"/>
    </source>
</evidence>
<dbReference type="KEGG" id="kct:CDEE_0270"/>
<dbReference type="GO" id="GO:0016787">
    <property type="term" value="F:hydrolase activity"/>
    <property type="evidence" value="ECO:0007669"/>
    <property type="project" value="UniProtKB-KW"/>
</dbReference>
<dbReference type="InterPro" id="IPR005294">
    <property type="entry name" value="ATP_synth_F1_asu"/>
</dbReference>
<dbReference type="PIRSF" id="PIRSF039088">
    <property type="entry name" value="F_ATPase_subunit_alpha"/>
    <property type="match status" value="1"/>
</dbReference>
<dbReference type="CDD" id="cd18113">
    <property type="entry name" value="ATP-synt_F1_alpha_C"/>
    <property type="match status" value="1"/>
</dbReference>
<dbReference type="PATRIC" id="fig|1208918.3.peg.52"/>
<dbReference type="NCBIfam" id="TIGR00962">
    <property type="entry name" value="atpA"/>
    <property type="match status" value="1"/>
</dbReference>